<organism evidence="3 4">
    <name type="scientific">Penicillium argentinense</name>
    <dbReference type="NCBI Taxonomy" id="1131581"/>
    <lineage>
        <taxon>Eukaryota</taxon>
        <taxon>Fungi</taxon>
        <taxon>Dikarya</taxon>
        <taxon>Ascomycota</taxon>
        <taxon>Pezizomycotina</taxon>
        <taxon>Eurotiomycetes</taxon>
        <taxon>Eurotiomycetidae</taxon>
        <taxon>Eurotiales</taxon>
        <taxon>Aspergillaceae</taxon>
        <taxon>Penicillium</taxon>
    </lineage>
</organism>
<keyword evidence="2" id="KW-0732">Signal</keyword>
<gene>
    <name evidence="3" type="ORF">N7532_002281</name>
</gene>
<comment type="caution">
    <text evidence="3">The sequence shown here is derived from an EMBL/GenBank/DDBJ whole genome shotgun (WGS) entry which is preliminary data.</text>
</comment>
<keyword evidence="1" id="KW-0472">Membrane</keyword>
<evidence type="ECO:0000313" key="3">
    <source>
        <dbReference type="EMBL" id="KAJ5109636.1"/>
    </source>
</evidence>
<dbReference type="RefSeq" id="XP_056477747.1">
    <property type="nucleotide sequence ID" value="XM_056614775.1"/>
</dbReference>
<keyword evidence="4" id="KW-1185">Reference proteome</keyword>
<dbReference type="EMBL" id="JAPQKI010000003">
    <property type="protein sequence ID" value="KAJ5109636.1"/>
    <property type="molecule type" value="Genomic_DNA"/>
</dbReference>
<evidence type="ECO:0000313" key="4">
    <source>
        <dbReference type="Proteomes" id="UP001149074"/>
    </source>
</evidence>
<dbReference type="GeneID" id="81353754"/>
<evidence type="ECO:0008006" key="5">
    <source>
        <dbReference type="Google" id="ProtNLM"/>
    </source>
</evidence>
<accession>A0A9W9KL35</accession>
<evidence type="ECO:0000256" key="1">
    <source>
        <dbReference type="SAM" id="Phobius"/>
    </source>
</evidence>
<feature type="transmembrane region" description="Helical" evidence="1">
    <location>
        <begin position="191"/>
        <end position="216"/>
    </location>
</feature>
<feature type="chain" id="PRO_5040757320" description="Mid2 domain-containing protein" evidence="2">
    <location>
        <begin position="22"/>
        <end position="265"/>
    </location>
</feature>
<reference evidence="3" key="1">
    <citation type="submission" date="2022-11" db="EMBL/GenBank/DDBJ databases">
        <authorList>
            <person name="Petersen C."/>
        </authorList>
    </citation>
    <scope>NUCLEOTIDE SEQUENCE</scope>
    <source>
        <strain evidence="3">IBT 30761</strain>
    </source>
</reference>
<name>A0A9W9KL35_9EURO</name>
<dbReference type="Proteomes" id="UP001149074">
    <property type="component" value="Unassembled WGS sequence"/>
</dbReference>
<proteinExistence type="predicted"/>
<feature type="signal peptide" evidence="2">
    <location>
        <begin position="1"/>
        <end position="21"/>
    </location>
</feature>
<reference evidence="3" key="2">
    <citation type="journal article" date="2023" name="IMA Fungus">
        <title>Comparative genomic study of the Penicillium genus elucidates a diverse pangenome and 15 lateral gene transfer events.</title>
        <authorList>
            <person name="Petersen C."/>
            <person name="Sorensen T."/>
            <person name="Nielsen M.R."/>
            <person name="Sondergaard T.E."/>
            <person name="Sorensen J.L."/>
            <person name="Fitzpatrick D.A."/>
            <person name="Frisvad J.C."/>
            <person name="Nielsen K.L."/>
        </authorList>
    </citation>
    <scope>NUCLEOTIDE SEQUENCE</scope>
    <source>
        <strain evidence="3">IBT 30761</strain>
    </source>
</reference>
<protein>
    <recommendedName>
        <fullName evidence="5">Mid2 domain-containing protein</fullName>
    </recommendedName>
</protein>
<evidence type="ECO:0000256" key="2">
    <source>
        <dbReference type="SAM" id="SignalP"/>
    </source>
</evidence>
<dbReference type="OrthoDB" id="5215637at2759"/>
<dbReference type="AlphaFoldDB" id="A0A9W9KL35"/>
<keyword evidence="1" id="KW-1133">Transmembrane helix</keyword>
<sequence length="265" mass="28274">MVVMRYSVFWALLLLVHSTWTTQCFAPNGTIADSRFIPCIEIPGVHSMCCRLNDTDPDTCQSNGLCYWSSPAKYYRNYCTDEKWDSPNCLQKTICVEAAGGNSGGGSQVTLCPGNNGTTYCCGSTTDCCTNEDVFTLDPTLVRLASDTTATSTTPSTPTSTSVSIAATSTYITSPTTSASKSDDTRPTNHIAIGVGVGVSVGVFAAVTMLGAGFWWGKRQARARYRSFEQNGPHVPMTLQADSGAAHEIGTSAQPKGPFELSNPR</sequence>
<keyword evidence="1" id="KW-0812">Transmembrane</keyword>